<gene>
    <name evidence="2" type="ORF">ACFOYW_06065</name>
</gene>
<evidence type="ECO:0000313" key="2">
    <source>
        <dbReference type="EMBL" id="MFC4242929.1"/>
    </source>
</evidence>
<dbReference type="EMBL" id="JBHSCN010000003">
    <property type="protein sequence ID" value="MFC4242929.1"/>
    <property type="molecule type" value="Genomic_DNA"/>
</dbReference>
<reference evidence="3" key="1">
    <citation type="journal article" date="2019" name="Int. J. Syst. Evol. Microbiol.">
        <title>The Global Catalogue of Microorganisms (GCM) 10K type strain sequencing project: providing services to taxonomists for standard genome sequencing and annotation.</title>
        <authorList>
            <consortium name="The Broad Institute Genomics Platform"/>
            <consortium name="The Broad Institute Genome Sequencing Center for Infectious Disease"/>
            <person name="Wu L."/>
            <person name="Ma J."/>
        </authorList>
    </citation>
    <scope>NUCLEOTIDE SEQUENCE [LARGE SCALE GENOMIC DNA]</scope>
    <source>
        <strain evidence="3">CGMCC 1.10363</strain>
    </source>
</reference>
<name>A0ABV8Q544_9MICO</name>
<feature type="transmembrane region" description="Helical" evidence="1">
    <location>
        <begin position="7"/>
        <end position="24"/>
    </location>
</feature>
<keyword evidence="3" id="KW-1185">Reference proteome</keyword>
<sequence>MKTFIEALCWFVVGVILWMTTVTTVTRTELVIAGLTSAACALLAVAARRVAGLRLRPSWAWLRWLALVPVQAGLDTGRLAVWLLHGAHETADGESVTRRKTSSGRSPTSVATRAAAIGVVSAAPGSLVLDADEDGHFLLHRLVSGWPSLDEKVSR</sequence>
<proteinExistence type="predicted"/>
<keyword evidence="1" id="KW-0472">Membrane</keyword>
<feature type="transmembrane region" description="Helical" evidence="1">
    <location>
        <begin position="30"/>
        <end position="47"/>
    </location>
</feature>
<dbReference type="RefSeq" id="WP_390227883.1">
    <property type="nucleotide sequence ID" value="NZ_JBHSCN010000003.1"/>
</dbReference>
<evidence type="ECO:0000313" key="3">
    <source>
        <dbReference type="Proteomes" id="UP001595900"/>
    </source>
</evidence>
<accession>A0ABV8Q544</accession>
<keyword evidence="1" id="KW-1133">Transmembrane helix</keyword>
<keyword evidence="1" id="KW-0812">Transmembrane</keyword>
<dbReference type="Proteomes" id="UP001595900">
    <property type="component" value="Unassembled WGS sequence"/>
</dbReference>
<organism evidence="2 3">
    <name type="scientific">Gryllotalpicola reticulitermitis</name>
    <dbReference type="NCBI Taxonomy" id="1184153"/>
    <lineage>
        <taxon>Bacteria</taxon>
        <taxon>Bacillati</taxon>
        <taxon>Actinomycetota</taxon>
        <taxon>Actinomycetes</taxon>
        <taxon>Micrococcales</taxon>
        <taxon>Microbacteriaceae</taxon>
        <taxon>Gryllotalpicola</taxon>
    </lineage>
</organism>
<comment type="caution">
    <text evidence="2">The sequence shown here is derived from an EMBL/GenBank/DDBJ whole genome shotgun (WGS) entry which is preliminary data.</text>
</comment>
<evidence type="ECO:0000256" key="1">
    <source>
        <dbReference type="SAM" id="Phobius"/>
    </source>
</evidence>
<protein>
    <submittedName>
        <fullName evidence="2">Uncharacterized protein</fullName>
    </submittedName>
</protein>